<dbReference type="eggNOG" id="KOG2000">
    <property type="taxonomic scope" value="Eukaryota"/>
</dbReference>
<dbReference type="Pfam" id="PF17681">
    <property type="entry name" value="GCP_N_terminal"/>
    <property type="match status" value="1"/>
</dbReference>
<comment type="subcellular location">
    <subcellularLocation>
        <location evidence="1">Cytoplasm</location>
        <location evidence="1">Cytoskeleton</location>
        <location evidence="1">Microtubule organizing center</location>
        <location evidence="1">Centrosome</location>
    </subcellularLocation>
</comment>
<evidence type="ECO:0000256" key="4">
    <source>
        <dbReference type="ARBA" id="ARBA00022701"/>
    </source>
</evidence>
<reference evidence="13 14" key="1">
    <citation type="journal article" date="2007" name="Science">
        <title>Sea anemone genome reveals ancestral eumetazoan gene repertoire and genomic organization.</title>
        <authorList>
            <person name="Putnam N.H."/>
            <person name="Srivastava M."/>
            <person name="Hellsten U."/>
            <person name="Dirks B."/>
            <person name="Chapman J."/>
            <person name="Salamov A."/>
            <person name="Terry A."/>
            <person name="Shapiro H."/>
            <person name="Lindquist E."/>
            <person name="Kapitonov V.V."/>
            <person name="Jurka J."/>
            <person name="Genikhovich G."/>
            <person name="Grigoriev I.V."/>
            <person name="Lucas S.M."/>
            <person name="Steele R.E."/>
            <person name="Finnerty J.R."/>
            <person name="Technau U."/>
            <person name="Martindale M.Q."/>
            <person name="Rokhsar D.S."/>
        </authorList>
    </citation>
    <scope>NUCLEOTIDE SEQUENCE [LARGE SCALE GENOMIC DNA]</scope>
    <source>
        <strain evidence="14">CH2 X CH6</strain>
    </source>
</reference>
<dbReference type="InterPro" id="IPR007259">
    <property type="entry name" value="GCP"/>
</dbReference>
<sequence length="1907" mass="214918">MAEGKQGFHALFSRLCEIAFSSEAAKREDNYTRIRFTRSRRAKLQQCLYERFFRELHAPWALEDNNGERLDKTRRDSSDFDAYDRLAVIAYNLRVERKFDQADALEYLSAKWRSLPGQQKGSFELVGESAVIAEPEAIIRFIVALEDSQPNIDTAVLGYQSQPWSSNKLYKEVKSILPEGPLLNTDSDKLRKEALLQPHYVHYSVDLFERVPTLGSSVEQQPCGLSTFEQIARPTQGRQRFFTLQEEAEEFHDEKTRKSLFSALTHARADDMQVRLGLPDLPMDPASKTFGLSSLEELQSPEDEGFHEGSEQSKDTSLPAMPEKRLDLAVWSAALQLEPQRFYTWEMGGRRDADCEKPYITEAGPAVFDELYNSLNRQVSFLVSTPTHYRLVSLRALVHACLNILIGVPSSAFLLDKDSVDFIVNDTVRLSGCSPDLLHDGLRKLASIGTDYFHVASFSRDEAQQSGGLVMQAFLGSIKSYLQCYRAVVLSIKESDVQSPLQLTFFFQSWGKQLRFLADMCMCSSSFRRKGGPTSRLPTGVKLLTYLYQMALEHASSPLYPVLLSLLKQSCAPYIMFVQDWVFKGVCKDTFGEFIIEVDDHFLAYRDKHYWSHGFVMSEDERLDCVPMFLSDLANDIFVCGKSINLLRLCTPEHFLCDASIPPPRMEVTFSMQKLKTCDERCRSYLMAVQKVAQGLKDERDSKRLAVEEKAEKVLLEEKEKAEKAFSEITGLIEQVRLAVEEKKREDLKMLKEEMEEAIKQRELEKELKAEEDKRYMEEAVKREALTTSAAEELKEKARQDLIKYYEELTVEMERREQRAQWQIRRHELDTERIKFFAEERAKLEALHYLHENAKDTVSLQTTEDTVSSSEQPDQSSLSASIATPKVEERSDISSVPSPSLVSLIASGLRTNALVQAEAKKSLMQERSEADSGVVSVSRREVDDKREFPIGQDSDALDTHTLVSVPSFDEDDTDVSEASSVNYEGRKKWTKPKDDASLSLKHEGREQMRKAWEAPAEGDIKLAESKFPHGHPAESSIQFTMYGDKPTSLQVETSKTTSVTEKQPKTAHPADSSLQHLLYPEPADTQSFHSPSAADVTLESVLIEVGTPTSEAHGHPLDSTVSNVMYPTPGAGNTPTATEATRNNATPPTDKDTILQDFLQSISSPVRREGRASHPADSTMTVVLYPSENLPISPYPARPRYGHPTDSSAQGYLYPSSEHSEGLPDEGYEAGTRHTKSGYGHPSDSQFQVTDVKTSPGHPRSAYGHPSDSQFQETDVKTSPGHPRSAYGHPSDSQFQETDVKTSPGHPRSAYGHPSDSQFQETGVKTSPGHPRSAFGHPSDSQFQESDSKLATKTKHSMSVHGHPSDSQWQLNQSSVSDQLRKPQSLFGHPSDSQLDRPDDTPTSPRQPRSKWGHPSSSTVQRVLGDISSLSDSSDIPPNVTNSTIGQSGFQTTRGVPPAEHAKALLYPGVCSAGQEGKPAVSTRGHEPAVRITQLMYPAPLVEEEKLEKAKPIVFEDIWMASQVEPLRDDFSALDDVPTTDLLRGALKLVQDKDEDESVDAAQLMSLPVLLQRSVTAPLIAQITLVNKAVVEYFIEELQVQRHFDVFRKFLFMEDGEFSLSLSDQLCEKLSSGVSPRELCSPTVMNAIVSHALQLSVFADASGFEQELAFALKWMPDMLNANDIAALDFLELRYKVEWPVNIVITENSIIKYNKIFSFMLRLKRVSWVLRDIWFHLKHIAFSRDAASSPQLRQLQLYRHEMQHFVQNIEGYLSNQILTVTWVEFQHELANNVRDLDDLHHHHVEYLNKAIFRSLLNKKAAPVMKIINDIFSLVLKFRAQLNSCPWQQATPRGHVTHPSFSLMCSTHKSFQQYSGFLASVVSKLVRRGYQSHLDDFLLRLNFNDFYST</sequence>
<dbReference type="OMA" id="MAPVNAH"/>
<dbReference type="OrthoDB" id="775571at2759"/>
<feature type="domain" description="Gamma tubulin complex component C-terminal" evidence="10">
    <location>
        <begin position="1602"/>
        <end position="1905"/>
    </location>
</feature>
<dbReference type="InParanoid" id="A7SB79"/>
<evidence type="ECO:0000256" key="9">
    <source>
        <dbReference type="SAM" id="MobiDB-lite"/>
    </source>
</evidence>
<feature type="compositionally biased region" description="Low complexity" evidence="9">
    <location>
        <begin position="1132"/>
        <end position="1141"/>
    </location>
</feature>
<keyword evidence="14" id="KW-1185">Reference proteome</keyword>
<gene>
    <name evidence="13" type="ORF">NEMVEDRAFT_v1g244087</name>
</gene>
<keyword evidence="3" id="KW-0963">Cytoplasm</keyword>
<feature type="compositionally biased region" description="Polar residues" evidence="9">
    <location>
        <begin position="1339"/>
        <end position="1351"/>
    </location>
</feature>
<dbReference type="PhylomeDB" id="A7SB79"/>
<comment type="subunit">
    <text evidence="7">Component of the gamma-tubulin ring complex (gTuRC) consisting of TUBGCP2, TUBGCP3, TUBGCP4, TUBGCP5 and TUBGCP6 and gamma-tubulin TUBG1 or TUBG2. TUBGCP2, TUBGCP3, TUBGCP4, TUBGCP5 and TUBGCP6 assemble in a 5:5:2:1:1 stoichiometry; each is associated with a gamma-tubulin, thereby arranging 14 gamma-tubulins in a helical manner. Gamma-tubulin at the first position is blocked by TUBGCP3 at the last position, allowing 13 protafilaments to grow into a microtubule. The gTuRC (via TUBGCP3 and TUBGCP6) interacts with ACTB and MZT1; the interactions form a luminal bridge that stabilizes the initial structure during complex assembly. The gTuRC (via TUBGCP2) interacts with MZT2A/MZT2B and CDK5RAP2 (via CM1 motif); the interactions play a role in gTuRC activation.</text>
</comment>
<evidence type="ECO:0000256" key="7">
    <source>
        <dbReference type="ARBA" id="ARBA00093551"/>
    </source>
</evidence>
<evidence type="ECO:0000256" key="1">
    <source>
        <dbReference type="ARBA" id="ARBA00004300"/>
    </source>
</evidence>
<evidence type="ECO:0000313" key="13">
    <source>
        <dbReference type="EMBL" id="EDO39038.1"/>
    </source>
</evidence>
<dbReference type="GO" id="GO:0005874">
    <property type="term" value="C:microtubule"/>
    <property type="evidence" value="ECO:0007669"/>
    <property type="project" value="UniProtKB-KW"/>
</dbReference>
<protein>
    <recommendedName>
        <fullName evidence="6">Gamma-tubulin complex component 6</fullName>
    </recommendedName>
</protein>
<evidence type="ECO:0000259" key="12">
    <source>
        <dbReference type="Pfam" id="PF19340"/>
    </source>
</evidence>
<dbReference type="KEGG" id="nve:5510651"/>
<proteinExistence type="inferred from homology"/>
<dbReference type="Gene3D" id="1.20.120.1900">
    <property type="entry name" value="Gamma-tubulin complex, C-terminal domain"/>
    <property type="match status" value="1"/>
</dbReference>
<evidence type="ECO:0000256" key="8">
    <source>
        <dbReference type="SAM" id="Coils"/>
    </source>
</evidence>
<dbReference type="GO" id="GO:0007020">
    <property type="term" value="P:microtubule nucleation"/>
    <property type="evidence" value="ECO:0000318"/>
    <property type="project" value="GO_Central"/>
</dbReference>
<dbReference type="EMBL" id="DS469614">
    <property type="protein sequence ID" value="EDO39038.1"/>
    <property type="molecule type" value="Genomic_DNA"/>
</dbReference>
<feature type="compositionally biased region" description="Polar residues" evidence="9">
    <location>
        <begin position="1439"/>
        <end position="1454"/>
    </location>
</feature>
<dbReference type="PANTHER" id="PTHR19302">
    <property type="entry name" value="GAMMA TUBULIN COMPLEX PROTEIN"/>
    <property type="match status" value="1"/>
</dbReference>
<dbReference type="Pfam" id="PF19340">
    <property type="entry name" value="GCP6_N"/>
    <property type="match status" value="1"/>
</dbReference>
<evidence type="ECO:0000256" key="2">
    <source>
        <dbReference type="ARBA" id="ARBA00010337"/>
    </source>
</evidence>
<name>A7SB79_NEMVE</name>
<evidence type="ECO:0000259" key="11">
    <source>
        <dbReference type="Pfam" id="PF17681"/>
    </source>
</evidence>
<feature type="domain" description="Gamma tubulin complex component protein N-terminal" evidence="11">
    <location>
        <begin position="398"/>
        <end position="689"/>
    </location>
</feature>
<dbReference type="GO" id="GO:0000278">
    <property type="term" value="P:mitotic cell cycle"/>
    <property type="evidence" value="ECO:0000318"/>
    <property type="project" value="GO_Central"/>
</dbReference>
<feature type="region of interest" description="Disordered" evidence="9">
    <location>
        <begin position="986"/>
        <end position="1007"/>
    </location>
</feature>
<dbReference type="PANTHER" id="PTHR19302:SF70">
    <property type="entry name" value="GAMMA-TUBULIN COMPLEX COMPONENT 6"/>
    <property type="match status" value="1"/>
</dbReference>
<feature type="compositionally biased region" description="Polar residues" evidence="9">
    <location>
        <begin position="1315"/>
        <end position="1325"/>
    </location>
</feature>
<feature type="compositionally biased region" description="Polar residues" evidence="9">
    <location>
        <begin position="1365"/>
        <end position="1378"/>
    </location>
</feature>
<feature type="compositionally biased region" description="Low complexity" evidence="9">
    <location>
        <begin position="1426"/>
        <end position="1436"/>
    </location>
</feature>
<organism evidence="13 14">
    <name type="scientific">Nematostella vectensis</name>
    <name type="common">Starlet sea anemone</name>
    <dbReference type="NCBI Taxonomy" id="45351"/>
    <lineage>
        <taxon>Eukaryota</taxon>
        <taxon>Metazoa</taxon>
        <taxon>Cnidaria</taxon>
        <taxon>Anthozoa</taxon>
        <taxon>Hexacorallia</taxon>
        <taxon>Actiniaria</taxon>
        <taxon>Edwardsiidae</taxon>
        <taxon>Nematostella</taxon>
    </lineage>
</organism>
<dbReference type="Pfam" id="PF04130">
    <property type="entry name" value="GCP_C_terminal"/>
    <property type="match status" value="1"/>
</dbReference>
<feature type="domain" description="Gamma-tubulin complex component 6 N-terminal" evidence="12">
    <location>
        <begin position="31"/>
        <end position="386"/>
    </location>
</feature>
<feature type="compositionally biased region" description="Polar residues" evidence="9">
    <location>
        <begin position="1243"/>
        <end position="1253"/>
    </location>
</feature>
<evidence type="ECO:0000259" key="10">
    <source>
        <dbReference type="Pfam" id="PF04130"/>
    </source>
</evidence>
<dbReference type="InterPro" id="IPR041470">
    <property type="entry name" value="GCP_N"/>
</dbReference>
<dbReference type="GO" id="GO:0051321">
    <property type="term" value="P:meiotic cell cycle"/>
    <property type="evidence" value="ECO:0000318"/>
    <property type="project" value="GO_Central"/>
</dbReference>
<dbReference type="Proteomes" id="UP000001593">
    <property type="component" value="Unassembled WGS sequence"/>
</dbReference>
<dbReference type="GO" id="GO:0043015">
    <property type="term" value="F:gamma-tubulin binding"/>
    <property type="evidence" value="ECO:0000318"/>
    <property type="project" value="GO_Central"/>
</dbReference>
<dbReference type="STRING" id="45351.A7SB79"/>
<dbReference type="GO" id="GO:0000922">
    <property type="term" value="C:spindle pole"/>
    <property type="evidence" value="ECO:0007669"/>
    <property type="project" value="InterPro"/>
</dbReference>
<feature type="compositionally biased region" description="Low complexity" evidence="9">
    <location>
        <begin position="868"/>
        <end position="881"/>
    </location>
</feature>
<keyword evidence="4" id="KW-0493">Microtubule</keyword>
<dbReference type="InterPro" id="IPR045818">
    <property type="entry name" value="GCP6_N"/>
</dbReference>
<dbReference type="InterPro" id="IPR042241">
    <property type="entry name" value="GCP_C_sf"/>
</dbReference>
<dbReference type="InterPro" id="IPR040457">
    <property type="entry name" value="GCP_C"/>
</dbReference>
<evidence type="ECO:0000313" key="14">
    <source>
        <dbReference type="Proteomes" id="UP000001593"/>
    </source>
</evidence>
<evidence type="ECO:0000256" key="3">
    <source>
        <dbReference type="ARBA" id="ARBA00022490"/>
    </source>
</evidence>
<dbReference type="FunFam" id="1.20.120.1900:FF:000004">
    <property type="entry name" value="gamma-tubulin complex component 6 isoform X1"/>
    <property type="match status" value="1"/>
</dbReference>
<dbReference type="GO" id="GO:0031122">
    <property type="term" value="P:cytoplasmic microtubule organization"/>
    <property type="evidence" value="ECO:0000318"/>
    <property type="project" value="GO_Central"/>
</dbReference>
<dbReference type="GO" id="GO:0000930">
    <property type="term" value="C:gamma-tubulin complex"/>
    <property type="evidence" value="ECO:0000318"/>
    <property type="project" value="GO_Central"/>
</dbReference>
<keyword evidence="5" id="KW-0206">Cytoskeleton</keyword>
<feature type="region of interest" description="Disordered" evidence="9">
    <location>
        <begin position="1195"/>
        <end position="1455"/>
    </location>
</feature>
<evidence type="ECO:0000256" key="6">
    <source>
        <dbReference type="ARBA" id="ARBA00071901"/>
    </source>
</evidence>
<dbReference type="GO" id="GO:0005813">
    <property type="term" value="C:centrosome"/>
    <property type="evidence" value="ECO:0007669"/>
    <property type="project" value="UniProtKB-SubCell"/>
</dbReference>
<comment type="similarity">
    <text evidence="2">Belongs to the TUBGCP family.</text>
</comment>
<feature type="region of interest" description="Disordered" evidence="9">
    <location>
        <begin position="860"/>
        <end position="895"/>
    </location>
</feature>
<keyword evidence="8" id="KW-0175">Coiled coil</keyword>
<feature type="region of interest" description="Disordered" evidence="9">
    <location>
        <begin position="1132"/>
        <end position="1154"/>
    </location>
</feature>
<feature type="coiled-coil region" evidence="8">
    <location>
        <begin position="705"/>
        <end position="772"/>
    </location>
</feature>
<evidence type="ECO:0000256" key="5">
    <source>
        <dbReference type="ARBA" id="ARBA00023212"/>
    </source>
</evidence>
<dbReference type="GO" id="GO:0051225">
    <property type="term" value="P:spindle assembly"/>
    <property type="evidence" value="ECO:0000318"/>
    <property type="project" value="GO_Central"/>
</dbReference>
<accession>A7SB79</accession>
<dbReference type="HOGENOM" id="CLU_002518_0_0_1"/>